<accession>A0A8C2UZI8</accession>
<reference evidence="2" key="1">
    <citation type="submission" date="2025-08" db="UniProtKB">
        <authorList>
            <consortium name="Ensembl"/>
        </authorList>
    </citation>
    <scope>IDENTIFICATION</scope>
</reference>
<reference evidence="2" key="2">
    <citation type="submission" date="2025-09" db="UniProtKB">
        <authorList>
            <consortium name="Ensembl"/>
        </authorList>
    </citation>
    <scope>IDENTIFICATION</scope>
</reference>
<dbReference type="Proteomes" id="UP000694398">
    <property type="component" value="Unassembled WGS sequence"/>
</dbReference>
<evidence type="ECO:0000313" key="2">
    <source>
        <dbReference type="Ensembl" id="ENSCLAP00000008049.1"/>
    </source>
</evidence>
<feature type="chain" id="PRO_5034205270" evidence="1">
    <location>
        <begin position="23"/>
        <end position="136"/>
    </location>
</feature>
<sequence length="136" mass="15832">VLSLAEFFWPCILFMILTVLRFQEPPRRRDSCFLQPRDLPSRGVLPFVQGLLCNTGSTCRNFSFEGYMDHRFRFFRFQTAADDRTVNSLGFLEEMQDLAEDIYETASKAKHLQKLWGERVQTPDSSYGASFLTMNL</sequence>
<feature type="signal peptide" evidence="1">
    <location>
        <begin position="1"/>
        <end position="22"/>
    </location>
</feature>
<organism evidence="2 3">
    <name type="scientific">Chinchilla lanigera</name>
    <name type="common">Long-tailed chinchilla</name>
    <name type="synonym">Chinchilla villidera</name>
    <dbReference type="NCBI Taxonomy" id="34839"/>
    <lineage>
        <taxon>Eukaryota</taxon>
        <taxon>Metazoa</taxon>
        <taxon>Chordata</taxon>
        <taxon>Craniata</taxon>
        <taxon>Vertebrata</taxon>
        <taxon>Euteleostomi</taxon>
        <taxon>Mammalia</taxon>
        <taxon>Eutheria</taxon>
        <taxon>Euarchontoglires</taxon>
        <taxon>Glires</taxon>
        <taxon>Rodentia</taxon>
        <taxon>Hystricomorpha</taxon>
        <taxon>Chinchillidae</taxon>
        <taxon>Chinchilla</taxon>
    </lineage>
</organism>
<gene>
    <name evidence="2" type="primary">ABCA13</name>
</gene>
<dbReference type="AlphaFoldDB" id="A0A8C2UZI8"/>
<dbReference type="Ensembl" id="ENSCLAT00000008170.1">
    <property type="protein sequence ID" value="ENSCLAP00000008049.1"/>
    <property type="gene ID" value="ENSCLAG00000005636.1"/>
</dbReference>
<keyword evidence="1" id="KW-0732">Signal</keyword>
<evidence type="ECO:0000313" key="3">
    <source>
        <dbReference type="Proteomes" id="UP000694398"/>
    </source>
</evidence>
<dbReference type="GeneTree" id="ENSGT00940000161703"/>
<evidence type="ECO:0000256" key="1">
    <source>
        <dbReference type="SAM" id="SignalP"/>
    </source>
</evidence>
<keyword evidence="3" id="KW-1185">Reference proteome</keyword>
<proteinExistence type="predicted"/>
<name>A0A8C2UZI8_CHILA</name>
<protein>
    <submittedName>
        <fullName evidence="2">ATP binding cassette subfamily A member 13</fullName>
    </submittedName>
</protein>